<gene>
    <name evidence="1" type="ORF">AYI68_g2484</name>
</gene>
<reference evidence="1 2" key="1">
    <citation type="journal article" date="2016" name="Mol. Biol. Evol.">
        <title>Genome-Wide Survey of Gut Fungi (Harpellales) Reveals the First Horizontally Transferred Ubiquitin Gene from a Mosquito Host.</title>
        <authorList>
            <person name="Wang Y."/>
            <person name="White M.M."/>
            <person name="Kvist S."/>
            <person name="Moncalvo J.M."/>
        </authorList>
    </citation>
    <scope>NUCLEOTIDE SEQUENCE [LARGE SCALE GENOMIC DNA]</scope>
    <source>
        <strain evidence="1 2">ALG-7-W6</strain>
    </source>
</reference>
<dbReference type="Proteomes" id="UP000187455">
    <property type="component" value="Unassembled WGS sequence"/>
</dbReference>
<name>A0A1R0H2I7_9FUNG</name>
<evidence type="ECO:0000313" key="1">
    <source>
        <dbReference type="EMBL" id="OLY83375.1"/>
    </source>
</evidence>
<keyword evidence="2" id="KW-1185">Reference proteome</keyword>
<dbReference type="EMBL" id="LSSL01000938">
    <property type="protein sequence ID" value="OLY83375.1"/>
    <property type="molecule type" value="Genomic_DNA"/>
</dbReference>
<proteinExistence type="predicted"/>
<sequence>MNLNLTPHNWAALYFSLRLHSPLHIPHPPPFALHLSTLVLHPRSPPHAQHKQYSIISIELANFGINRILDTQSSICPIYVNSSGGKGLFCKVPWRSIN</sequence>
<organism evidence="1 2">
    <name type="scientific">Smittium mucronatum</name>
    <dbReference type="NCBI Taxonomy" id="133383"/>
    <lineage>
        <taxon>Eukaryota</taxon>
        <taxon>Fungi</taxon>
        <taxon>Fungi incertae sedis</taxon>
        <taxon>Zoopagomycota</taxon>
        <taxon>Kickxellomycotina</taxon>
        <taxon>Harpellomycetes</taxon>
        <taxon>Harpellales</taxon>
        <taxon>Legeriomycetaceae</taxon>
        <taxon>Smittium</taxon>
    </lineage>
</organism>
<comment type="caution">
    <text evidence="1">The sequence shown here is derived from an EMBL/GenBank/DDBJ whole genome shotgun (WGS) entry which is preliminary data.</text>
</comment>
<protein>
    <submittedName>
        <fullName evidence="1">Uncharacterized protein</fullName>
    </submittedName>
</protein>
<dbReference type="AlphaFoldDB" id="A0A1R0H2I7"/>
<evidence type="ECO:0000313" key="2">
    <source>
        <dbReference type="Proteomes" id="UP000187455"/>
    </source>
</evidence>
<accession>A0A1R0H2I7</accession>